<evidence type="ECO:0000256" key="8">
    <source>
        <dbReference type="SAM" id="Phobius"/>
    </source>
</evidence>
<dbReference type="Proteomes" id="UP000215483">
    <property type="component" value="Unassembled WGS sequence"/>
</dbReference>
<protein>
    <submittedName>
        <fullName evidence="10">ABC transporter</fullName>
    </submittedName>
</protein>
<proteinExistence type="inferred from homology"/>
<evidence type="ECO:0000256" key="5">
    <source>
        <dbReference type="ARBA" id="ARBA00022989"/>
    </source>
</evidence>
<feature type="transmembrane region" description="Helical" evidence="8">
    <location>
        <begin position="301"/>
        <end position="324"/>
    </location>
</feature>
<evidence type="ECO:0000256" key="3">
    <source>
        <dbReference type="ARBA" id="ARBA00022475"/>
    </source>
</evidence>
<dbReference type="InterPro" id="IPR022703">
    <property type="entry name" value="DUF3533"/>
</dbReference>
<dbReference type="InterPro" id="IPR051328">
    <property type="entry name" value="T7SS_ABC-Transporter"/>
</dbReference>
<name>A0A233S7P7_STRDA</name>
<evidence type="ECO:0000256" key="6">
    <source>
        <dbReference type="ARBA" id="ARBA00023136"/>
    </source>
</evidence>
<feature type="transmembrane region" description="Helical" evidence="8">
    <location>
        <begin position="426"/>
        <end position="447"/>
    </location>
</feature>
<evidence type="ECO:0000313" key="11">
    <source>
        <dbReference type="Proteomes" id="UP000215483"/>
    </source>
</evidence>
<evidence type="ECO:0000256" key="1">
    <source>
        <dbReference type="ARBA" id="ARBA00004651"/>
    </source>
</evidence>
<dbReference type="Pfam" id="PF12051">
    <property type="entry name" value="DUF3533"/>
    <property type="match status" value="1"/>
</dbReference>
<evidence type="ECO:0000256" key="4">
    <source>
        <dbReference type="ARBA" id="ARBA00022692"/>
    </source>
</evidence>
<dbReference type="PANTHER" id="PTHR43077:SF8">
    <property type="entry name" value="DOXORUBICIN RESISTANCE ABC TRANSPORTER PERMEASE PROTEIN DRRB"/>
    <property type="match status" value="1"/>
</dbReference>
<comment type="subcellular location">
    <subcellularLocation>
        <location evidence="1">Cell membrane</location>
        <topology evidence="1">Multi-pass membrane protein</topology>
    </subcellularLocation>
</comment>
<dbReference type="EMBL" id="MCGQ01000027">
    <property type="protein sequence ID" value="OXY91673.1"/>
    <property type="molecule type" value="Genomic_DNA"/>
</dbReference>
<organism evidence="10 11">
    <name type="scientific">Streptomyces diastatochromogenes</name>
    <dbReference type="NCBI Taxonomy" id="42236"/>
    <lineage>
        <taxon>Bacteria</taxon>
        <taxon>Bacillati</taxon>
        <taxon>Actinomycetota</taxon>
        <taxon>Actinomycetes</taxon>
        <taxon>Kitasatosporales</taxon>
        <taxon>Streptomycetaceae</taxon>
        <taxon>Streptomyces</taxon>
    </lineage>
</organism>
<feature type="domain" description="DUF3533" evidence="9">
    <location>
        <begin position="20"/>
        <end position="430"/>
    </location>
</feature>
<keyword evidence="5 8" id="KW-1133">Transmembrane helix</keyword>
<dbReference type="Gene3D" id="3.40.1710.10">
    <property type="entry name" value="abc type-2 transporter like domain"/>
    <property type="match status" value="1"/>
</dbReference>
<feature type="transmembrane region" description="Helical" evidence="8">
    <location>
        <begin position="16"/>
        <end position="38"/>
    </location>
</feature>
<feature type="compositionally biased region" description="Low complexity" evidence="7">
    <location>
        <begin position="201"/>
        <end position="213"/>
    </location>
</feature>
<sequence length="469" mass="48701">MTSTARPFRVLRSKPLWMSNGVIVGVLAILFAVFYVGANIDPPGHMHHLPVGLVNADKGATVGGKEVNLGARITGSIEKSRASGDKIEWKVMDEKEVKKELGKGKLYGALVVPRDFSASVAALTTTSHGTPVRPALTVLTNQSAGSLGSSLARQATTTAAQSASVSVGKDLTRQVEAAQAKAVKAAQAKAAKAAHAKGAKAPRAQGATSKAAAAQTQLPTAARLLLADPAAVHIEDGHPLDSHSGLGLTAFYYSLVLVVCGMLSANVIGGQVDHALGYTHNDMGPLRKHNPLVRATRVQTLAISSTLMIGLSIVMASLVMAGAIGLMGMDASHLPLLWLYSVAAIAVCGIGALSLIAVFGTPGMLLVTLFYIAMAVPTAGATTPVQALPGFYRFLAEFEPLRQITGGVRSILYYGAQGDAGLTRGWIMLGVGLLAAGLFGFGMTRLYDRKGLHRIPHEAGEPERAAVPA</sequence>
<evidence type="ECO:0000256" key="2">
    <source>
        <dbReference type="ARBA" id="ARBA00007783"/>
    </source>
</evidence>
<feature type="transmembrane region" description="Helical" evidence="8">
    <location>
        <begin position="250"/>
        <end position="269"/>
    </location>
</feature>
<evidence type="ECO:0000256" key="7">
    <source>
        <dbReference type="SAM" id="MobiDB-lite"/>
    </source>
</evidence>
<keyword evidence="11" id="KW-1185">Reference proteome</keyword>
<dbReference type="RefSeq" id="WP_094219692.1">
    <property type="nucleotide sequence ID" value="NZ_MCGQ01000027.1"/>
</dbReference>
<comment type="similarity">
    <text evidence="2">Belongs to the ABC-2 integral membrane protein family.</text>
</comment>
<evidence type="ECO:0000259" key="9">
    <source>
        <dbReference type="Pfam" id="PF12051"/>
    </source>
</evidence>
<dbReference type="AlphaFoldDB" id="A0A233S7P7"/>
<dbReference type="GO" id="GO:0005886">
    <property type="term" value="C:plasma membrane"/>
    <property type="evidence" value="ECO:0007669"/>
    <property type="project" value="UniProtKB-SubCell"/>
</dbReference>
<reference evidence="10 11" key="1">
    <citation type="submission" date="2016-07" db="EMBL/GenBank/DDBJ databases">
        <title>Draft genome of Streptomyces diastatochromogenes.</title>
        <authorList>
            <person name="Podduturi R."/>
            <person name="Lukassen M.B."/>
            <person name="Clausen N."/>
            <person name="Nielsen J.L."/>
            <person name="Jorgensen N.O."/>
        </authorList>
    </citation>
    <scope>NUCLEOTIDE SEQUENCE [LARGE SCALE GENOMIC DNA]</scope>
    <source>
        <strain evidence="10 11">DSM 40608</strain>
    </source>
</reference>
<feature type="transmembrane region" description="Helical" evidence="8">
    <location>
        <begin position="336"/>
        <end position="359"/>
    </location>
</feature>
<gene>
    <name evidence="10" type="ORF">BEK98_28580</name>
</gene>
<evidence type="ECO:0000313" key="10">
    <source>
        <dbReference type="EMBL" id="OXY91673.1"/>
    </source>
</evidence>
<dbReference type="PANTHER" id="PTHR43077">
    <property type="entry name" value="TRANSPORT PERMEASE YVFS-RELATED"/>
    <property type="match status" value="1"/>
</dbReference>
<keyword evidence="4 8" id="KW-0812">Transmembrane</keyword>
<dbReference type="OrthoDB" id="4571363at2"/>
<keyword evidence="3" id="KW-1003">Cell membrane</keyword>
<keyword evidence="6 8" id="KW-0472">Membrane</keyword>
<comment type="caution">
    <text evidence="10">The sequence shown here is derived from an EMBL/GenBank/DDBJ whole genome shotgun (WGS) entry which is preliminary data.</text>
</comment>
<accession>A0A233S7P7</accession>
<feature type="region of interest" description="Disordered" evidence="7">
    <location>
        <begin position="194"/>
        <end position="213"/>
    </location>
</feature>